<comment type="cofactor">
    <cofactor evidence="1">
        <name>Mn(2+)</name>
        <dbReference type="ChEBI" id="CHEBI:29035"/>
    </cofactor>
</comment>
<keyword evidence="7" id="KW-0963">Cytoplasm</keyword>
<evidence type="ECO:0000256" key="5">
    <source>
        <dbReference type="ARBA" id="ARBA00010871"/>
    </source>
</evidence>
<dbReference type="Pfam" id="PF01820">
    <property type="entry name" value="Dala_Dala_lig_N"/>
    <property type="match status" value="1"/>
</dbReference>
<evidence type="ECO:0000256" key="1">
    <source>
        <dbReference type="ARBA" id="ARBA00001936"/>
    </source>
</evidence>
<evidence type="ECO:0000313" key="18">
    <source>
        <dbReference type="EMBL" id="QIW11541.1"/>
    </source>
</evidence>
<dbReference type="GO" id="GO:0009252">
    <property type="term" value="P:peptidoglycan biosynthetic process"/>
    <property type="evidence" value="ECO:0007669"/>
    <property type="project" value="UniProtKB-KW"/>
</dbReference>
<dbReference type="GO" id="GO:0005737">
    <property type="term" value="C:cytoplasm"/>
    <property type="evidence" value="ECO:0007669"/>
    <property type="project" value="UniProtKB-SubCell"/>
</dbReference>
<proteinExistence type="inferred from homology"/>
<dbReference type="InterPro" id="IPR011095">
    <property type="entry name" value="Dala_Dala_lig_C"/>
</dbReference>
<dbReference type="SUPFAM" id="SSF52440">
    <property type="entry name" value="PreATP-grasp domain"/>
    <property type="match status" value="1"/>
</dbReference>
<reference evidence="18 20" key="2">
    <citation type="submission" date="2019-08" db="EMBL/GenBank/DDBJ databases">
        <title>Complete genome sequences of Francisella adeliensis (FSC1325 and FSC1326).</title>
        <authorList>
            <person name="Ohrman C."/>
            <person name="Uneklint I."/>
            <person name="Vallesi A."/>
            <person name="Karlsson L."/>
            <person name="Sjodin A."/>
        </authorList>
    </citation>
    <scope>NUCLEOTIDE SEQUENCE [LARGE SCALE GENOMIC DNA]</scope>
    <source>
        <strain evidence="18 20">FSC1325</strain>
    </source>
</reference>
<gene>
    <name evidence="17" type="ORF">CDH04_02275</name>
    <name evidence="18" type="ORF">FZC43_02280</name>
</gene>
<organism evidence="17 19">
    <name type="scientific">Francisella adeliensis</name>
    <dbReference type="NCBI Taxonomy" id="2007306"/>
    <lineage>
        <taxon>Bacteria</taxon>
        <taxon>Pseudomonadati</taxon>
        <taxon>Pseudomonadota</taxon>
        <taxon>Gammaproteobacteria</taxon>
        <taxon>Thiotrichales</taxon>
        <taxon>Francisellaceae</taxon>
        <taxon>Francisella</taxon>
    </lineage>
</organism>
<dbReference type="Gene3D" id="3.40.50.20">
    <property type="match status" value="1"/>
</dbReference>
<evidence type="ECO:0000256" key="14">
    <source>
        <dbReference type="ARBA" id="ARBA00047614"/>
    </source>
</evidence>
<dbReference type="GO" id="GO:0008716">
    <property type="term" value="F:D-alanine-D-alanine ligase activity"/>
    <property type="evidence" value="ECO:0007669"/>
    <property type="project" value="UniProtKB-EC"/>
</dbReference>
<evidence type="ECO:0000256" key="7">
    <source>
        <dbReference type="ARBA" id="ARBA00022490"/>
    </source>
</evidence>
<evidence type="ECO:0000256" key="8">
    <source>
        <dbReference type="ARBA" id="ARBA00022598"/>
    </source>
</evidence>
<dbReference type="EMBL" id="CP021781">
    <property type="protein sequence ID" value="AXA33311.1"/>
    <property type="molecule type" value="Genomic_DNA"/>
</dbReference>
<accession>A0A2Z4XWQ7</accession>
<protein>
    <recommendedName>
        <fullName evidence="6">D-alanine--D-alanine ligase</fullName>
        <ecNumber evidence="6">6.3.2.4</ecNumber>
    </recommendedName>
</protein>
<reference evidence="17 19" key="1">
    <citation type="submission" date="2017-06" db="EMBL/GenBank/DDBJ databases">
        <title>Complete genome of Francisella adeliensis.</title>
        <authorList>
            <person name="Vallesi A."/>
            <person name="Sjodin A."/>
        </authorList>
    </citation>
    <scope>NUCLEOTIDE SEQUENCE [LARGE SCALE GENOMIC DNA]</scope>
    <source>
        <strain evidence="17 19">FDC440</strain>
    </source>
</reference>
<evidence type="ECO:0000256" key="3">
    <source>
        <dbReference type="ARBA" id="ARBA00003921"/>
    </source>
</evidence>
<comment type="subcellular location">
    <subcellularLocation>
        <location evidence="4">Cytoplasm</location>
    </subcellularLocation>
</comment>
<dbReference type="Proteomes" id="UP000681131">
    <property type="component" value="Chromosome"/>
</dbReference>
<dbReference type="InterPro" id="IPR011761">
    <property type="entry name" value="ATP-grasp"/>
</dbReference>
<feature type="domain" description="ATP-grasp" evidence="16">
    <location>
        <begin position="130"/>
        <end position="317"/>
    </location>
</feature>
<dbReference type="PANTHER" id="PTHR23132">
    <property type="entry name" value="D-ALANINE--D-ALANINE LIGASE"/>
    <property type="match status" value="1"/>
</dbReference>
<dbReference type="PANTHER" id="PTHR23132:SF23">
    <property type="entry name" value="D-ALANINE--D-ALANINE LIGASE B"/>
    <property type="match status" value="1"/>
</dbReference>
<evidence type="ECO:0000256" key="13">
    <source>
        <dbReference type="ARBA" id="ARBA00023316"/>
    </source>
</evidence>
<dbReference type="Proteomes" id="UP000251120">
    <property type="component" value="Chromosome"/>
</dbReference>
<evidence type="ECO:0000256" key="4">
    <source>
        <dbReference type="ARBA" id="ARBA00004496"/>
    </source>
</evidence>
<evidence type="ECO:0000313" key="19">
    <source>
        <dbReference type="Proteomes" id="UP000251120"/>
    </source>
</evidence>
<dbReference type="PROSITE" id="PS50975">
    <property type="entry name" value="ATP_GRASP"/>
    <property type="match status" value="1"/>
</dbReference>
<dbReference type="InterPro" id="IPR013815">
    <property type="entry name" value="ATP_grasp_subdomain_1"/>
</dbReference>
<dbReference type="PROSITE" id="PS00843">
    <property type="entry name" value="DALA_DALA_LIGASE_1"/>
    <property type="match status" value="1"/>
</dbReference>
<keyword evidence="10 15" id="KW-0067">ATP-binding</keyword>
<dbReference type="Gene3D" id="3.30.470.20">
    <property type="entry name" value="ATP-grasp fold, B domain"/>
    <property type="match status" value="1"/>
</dbReference>
<comment type="similarity">
    <text evidence="5">Belongs to the D-alanine--D-alanine ligase family.</text>
</comment>
<dbReference type="KEGG" id="fad:CDH04_02275"/>
<keyword evidence="20" id="KW-1185">Reference proteome</keyword>
<evidence type="ECO:0000256" key="6">
    <source>
        <dbReference type="ARBA" id="ARBA00012216"/>
    </source>
</evidence>
<dbReference type="InterPro" id="IPR000291">
    <property type="entry name" value="D-Ala_lig_Van_CS"/>
</dbReference>
<evidence type="ECO:0000256" key="9">
    <source>
        <dbReference type="ARBA" id="ARBA00022741"/>
    </source>
</evidence>
<dbReference type="GO" id="GO:0005524">
    <property type="term" value="F:ATP binding"/>
    <property type="evidence" value="ECO:0007669"/>
    <property type="project" value="UniProtKB-UniRule"/>
</dbReference>
<keyword evidence="8" id="KW-0436">Ligase</keyword>
<dbReference type="SUPFAM" id="SSF56059">
    <property type="entry name" value="Glutathione synthetase ATP-binding domain-like"/>
    <property type="match status" value="1"/>
</dbReference>
<dbReference type="AlphaFoldDB" id="A0A2Z4XWQ7"/>
<evidence type="ECO:0000256" key="11">
    <source>
        <dbReference type="ARBA" id="ARBA00022960"/>
    </source>
</evidence>
<evidence type="ECO:0000259" key="16">
    <source>
        <dbReference type="PROSITE" id="PS50975"/>
    </source>
</evidence>
<keyword evidence="12" id="KW-0573">Peptidoglycan synthesis</keyword>
<dbReference type="GO" id="GO:0008360">
    <property type="term" value="P:regulation of cell shape"/>
    <property type="evidence" value="ECO:0007669"/>
    <property type="project" value="UniProtKB-KW"/>
</dbReference>
<evidence type="ECO:0000256" key="15">
    <source>
        <dbReference type="PROSITE-ProRule" id="PRU00409"/>
    </source>
</evidence>
<keyword evidence="11" id="KW-0133">Cell shape</keyword>
<comment type="cofactor">
    <cofactor evidence="2">
        <name>Mg(2+)</name>
        <dbReference type="ChEBI" id="CHEBI:18420"/>
    </cofactor>
</comment>
<dbReference type="RefSeq" id="WP_112869484.1">
    <property type="nucleotide sequence ID" value="NZ_CP021781.1"/>
</dbReference>
<keyword evidence="13" id="KW-0961">Cell wall biogenesis/degradation</keyword>
<dbReference type="Gene3D" id="3.30.1490.20">
    <property type="entry name" value="ATP-grasp fold, A domain"/>
    <property type="match status" value="1"/>
</dbReference>
<dbReference type="EC" id="6.3.2.4" evidence="6"/>
<dbReference type="InterPro" id="IPR011127">
    <property type="entry name" value="Dala_Dala_lig_N"/>
</dbReference>
<keyword evidence="9 15" id="KW-0547">Nucleotide-binding</keyword>
<evidence type="ECO:0000256" key="10">
    <source>
        <dbReference type="ARBA" id="ARBA00022840"/>
    </source>
</evidence>
<dbReference type="Pfam" id="PF07478">
    <property type="entry name" value="Dala_Dala_lig_C"/>
    <property type="match status" value="1"/>
</dbReference>
<dbReference type="EMBL" id="CP043424">
    <property type="protein sequence ID" value="QIW11541.1"/>
    <property type="molecule type" value="Genomic_DNA"/>
</dbReference>
<comment type="catalytic activity">
    <reaction evidence="14">
        <text>2 D-alanine + ATP = D-alanyl-D-alanine + ADP + phosphate + H(+)</text>
        <dbReference type="Rhea" id="RHEA:11224"/>
        <dbReference type="ChEBI" id="CHEBI:15378"/>
        <dbReference type="ChEBI" id="CHEBI:30616"/>
        <dbReference type="ChEBI" id="CHEBI:43474"/>
        <dbReference type="ChEBI" id="CHEBI:57416"/>
        <dbReference type="ChEBI" id="CHEBI:57822"/>
        <dbReference type="ChEBI" id="CHEBI:456216"/>
        <dbReference type="EC" id="6.3.2.4"/>
    </reaction>
</comment>
<name>A0A2Z4XWQ7_9GAMM</name>
<sequence>MLETILLFGGVDNERLVSIASAKNLALSFDFDTYLFLDKNYQLYIVEKADLIQHDCDFISDFTIKDNYKHIGDVYNIALNVKKNSIFFLALHGKFGEDGEIQSILEKHNFKFTGSSSKSCTICFNKKLSKKVANDNGIPTPKVISSNSDFTLKEKAIITKPIKGGSSSGINFYSSISDIPNHILDDPNIICEEQIDGREFSCGVIENNCSLTPLIPVEIVCNNHFGYEEKYISQDTKEIVNPDIDIEVKQLIQDFSLKIHKALNCTGYSRSDFIFDGKKLFYLETNSLPGLSKQSILIKELRYNNISMHDFISDQFSKASG</sequence>
<evidence type="ECO:0000256" key="12">
    <source>
        <dbReference type="ARBA" id="ARBA00022984"/>
    </source>
</evidence>
<dbReference type="InterPro" id="IPR016185">
    <property type="entry name" value="PreATP-grasp_dom_sf"/>
</dbReference>
<dbReference type="GO" id="GO:0071555">
    <property type="term" value="P:cell wall organization"/>
    <property type="evidence" value="ECO:0007669"/>
    <property type="project" value="UniProtKB-KW"/>
</dbReference>
<evidence type="ECO:0000313" key="20">
    <source>
        <dbReference type="Proteomes" id="UP000681131"/>
    </source>
</evidence>
<comment type="function">
    <text evidence="3">Cell wall formation.</text>
</comment>
<dbReference type="GO" id="GO:0046872">
    <property type="term" value="F:metal ion binding"/>
    <property type="evidence" value="ECO:0007669"/>
    <property type="project" value="InterPro"/>
</dbReference>
<evidence type="ECO:0000256" key="2">
    <source>
        <dbReference type="ARBA" id="ARBA00001946"/>
    </source>
</evidence>
<dbReference type="OrthoDB" id="9813261at2"/>
<evidence type="ECO:0000313" key="17">
    <source>
        <dbReference type="EMBL" id="AXA33311.1"/>
    </source>
</evidence>